<dbReference type="RefSeq" id="XP_012574009.1">
    <property type="nucleotide sequence ID" value="XM_012718555.2"/>
</dbReference>
<dbReference type="SUPFAM" id="SSF55874">
    <property type="entry name" value="ATPase domain of HSP90 chaperone/DNA topoisomerase II/histidine kinase"/>
    <property type="match status" value="1"/>
</dbReference>
<name>A0A1S3EF60_CICAR</name>
<reference evidence="2" key="2">
    <citation type="submission" date="2025-08" db="UniProtKB">
        <authorList>
            <consortium name="RefSeq"/>
        </authorList>
    </citation>
    <scope>IDENTIFICATION</scope>
    <source>
        <tissue evidence="2">Etiolated seedlings</tissue>
    </source>
</reference>
<dbReference type="KEGG" id="cam:101502188"/>
<dbReference type="Proteomes" id="UP000087171">
    <property type="component" value="Chromosome Ca7"/>
</dbReference>
<sequence>MSNTGTPEKHIEEIRRKKFSIGGKANPLTEDNLSAEVYTTDVHFLMELIQNAEDNHYTEGVSPTLEFIITLEDITATRAPATLLIFNNEKGFSRQNIESLCSVGRSTKKGNRKGIGFKSVFLVTAQPYIFSNGYQISFNEKPCPHCSLRYIVPEWVEEKPTLADIKKIYGASKDFIPTTTIVLPLKPDKVNSVKQQLSSIQPEVLLFLSKIRHLSVREDNEDPKKNTVTAVSISSEINFVNRKNMNAESYTIHLSARKNSKKEKQCSYYMWKQKFPIKSENVVERRMDVEECVVTLAFPHQERLLKNKKSSPGVYAFLPTKMITNLPFIIQADFVLASSRETILLDDKWNQGILEYVPSAFIDGFKTLITGLDDDPISSLPSMFRFLPVYSSTFEIFNHVLEKIKEKLSEEKIVPIETFTEQKHFYKPCDVSRLLPKFWNILTMAQQKGVHLLDLNSHDERKILSSSFDKRKYDSILKFLGVEMVNVDWYAKCIQSSNLVERVSDDIYLELLLFVARNWPSILKSHESAFINIPLLKYVASDGIPSFFTVDECRQNNAGAKRVVLADLKETSHSSWLINWNKAIGSATNQFFMPESTHQAISKLPSSSNKTLLDWLAKDVYVRTLNVNSFANDLCNSIDKNSKLAIAYAHFLYHSLSNGYLSSREVDDLCRSMPLVDKYGRIIKTRKEVFLPANVSKWADLIVSNPWINGHYVELTKMYLNEYSYAGQYTDPGKLIEFLKTHVGASDIPDISPPNAGFPSADTPLTKDNAFLLLDWIRNLKHKGVNLPDRFLKCIKEGSWLKVTCNEYMPPSKSFLIGSQLGNILQSGSVLVDIPLIDESFYGDRLNEYKEELKTVGVMFCCEEACGFIGKKLMSRATSLSFINLA</sequence>
<dbReference type="eggNOG" id="ENOG502QXH2">
    <property type="taxonomic scope" value="Eukaryota"/>
</dbReference>
<dbReference type="PaxDb" id="3827-XP_004510279.1"/>
<dbReference type="InterPro" id="IPR036890">
    <property type="entry name" value="HATPase_C_sf"/>
</dbReference>
<dbReference type="GeneID" id="101502188"/>
<reference evidence="1" key="1">
    <citation type="journal article" date="2013" name="Nat. Biotechnol.">
        <title>Draft genome sequence of chickpea (Cicer arietinum) provides a resource for trait improvement.</title>
        <authorList>
            <person name="Varshney R.K."/>
            <person name="Song C."/>
            <person name="Saxena R.K."/>
            <person name="Azam S."/>
            <person name="Yu S."/>
            <person name="Sharpe A.G."/>
            <person name="Cannon S."/>
            <person name="Baek J."/>
            <person name="Rosen B.D."/>
            <person name="Tar'an B."/>
            <person name="Millan T."/>
            <person name="Zhang X."/>
            <person name="Ramsay L.D."/>
            <person name="Iwata A."/>
            <person name="Wang Y."/>
            <person name="Nelson W."/>
            <person name="Farmer A.D."/>
            <person name="Gaur P.M."/>
            <person name="Soderlund C."/>
            <person name="Penmetsa R.V."/>
            <person name="Xu C."/>
            <person name="Bharti A.K."/>
            <person name="He W."/>
            <person name="Winter P."/>
            <person name="Zhao S."/>
            <person name="Hane J.K."/>
            <person name="Carrasquilla-Garcia N."/>
            <person name="Condie J.A."/>
            <person name="Upadhyaya H.D."/>
            <person name="Luo M.C."/>
            <person name="Thudi M."/>
            <person name="Gowda C.L."/>
            <person name="Singh N.P."/>
            <person name="Lichtenzveig J."/>
            <person name="Gali K.K."/>
            <person name="Rubio J."/>
            <person name="Nadarajan N."/>
            <person name="Dolezel J."/>
            <person name="Bansal K.C."/>
            <person name="Xu X."/>
            <person name="Edwards D."/>
            <person name="Zhang G."/>
            <person name="Kahl G."/>
            <person name="Gil J."/>
            <person name="Singh K.B."/>
            <person name="Datta S.K."/>
            <person name="Jackson S.A."/>
            <person name="Wang J."/>
            <person name="Cook D.R."/>
        </authorList>
    </citation>
    <scope>NUCLEOTIDE SEQUENCE [LARGE SCALE GENOMIC DNA]</scope>
    <source>
        <strain evidence="1">cv. CDC Frontier</strain>
    </source>
</reference>
<keyword evidence="1" id="KW-1185">Reference proteome</keyword>
<gene>
    <name evidence="2" type="primary">LOC101502188</name>
</gene>
<dbReference type="InterPro" id="IPR052957">
    <property type="entry name" value="Auxin_embryo_med"/>
</dbReference>
<organism evidence="1 2">
    <name type="scientific">Cicer arietinum</name>
    <name type="common">Chickpea</name>
    <name type="synonym">Garbanzo</name>
    <dbReference type="NCBI Taxonomy" id="3827"/>
    <lineage>
        <taxon>Eukaryota</taxon>
        <taxon>Viridiplantae</taxon>
        <taxon>Streptophyta</taxon>
        <taxon>Embryophyta</taxon>
        <taxon>Tracheophyta</taxon>
        <taxon>Spermatophyta</taxon>
        <taxon>Magnoliopsida</taxon>
        <taxon>eudicotyledons</taxon>
        <taxon>Gunneridae</taxon>
        <taxon>Pentapetalae</taxon>
        <taxon>rosids</taxon>
        <taxon>fabids</taxon>
        <taxon>Fabales</taxon>
        <taxon>Fabaceae</taxon>
        <taxon>Papilionoideae</taxon>
        <taxon>50 kb inversion clade</taxon>
        <taxon>NPAAA clade</taxon>
        <taxon>Hologalegina</taxon>
        <taxon>IRL clade</taxon>
        <taxon>Cicereae</taxon>
        <taxon>Cicer</taxon>
    </lineage>
</organism>
<dbReference type="OrthoDB" id="1262810at2759"/>
<dbReference type="PANTHER" id="PTHR32387:SF3">
    <property type="entry name" value="ATP_DNA BINDING PROTEIN"/>
    <property type="match status" value="1"/>
</dbReference>
<protein>
    <submittedName>
        <fullName evidence="2">Uncharacterized protein LOC101502188</fullName>
    </submittedName>
</protein>
<proteinExistence type="predicted"/>
<dbReference type="AlphaFoldDB" id="A0A1S3EF60"/>
<evidence type="ECO:0000313" key="1">
    <source>
        <dbReference type="Proteomes" id="UP000087171"/>
    </source>
</evidence>
<dbReference type="NCBIfam" id="NF047352">
    <property type="entry name" value="P_loop_sacsin"/>
    <property type="match status" value="1"/>
</dbReference>
<dbReference type="Gene3D" id="3.30.565.10">
    <property type="entry name" value="Histidine kinase-like ATPase, C-terminal domain"/>
    <property type="match status" value="1"/>
</dbReference>
<dbReference type="PANTHER" id="PTHR32387">
    <property type="entry name" value="WU:FJ29H11"/>
    <property type="match status" value="1"/>
</dbReference>
<evidence type="ECO:0000313" key="2">
    <source>
        <dbReference type="RefSeq" id="XP_012574009.1"/>
    </source>
</evidence>
<accession>A0A1S3EF60</accession>